<dbReference type="InterPro" id="IPR001247">
    <property type="entry name" value="ExoRNase_PH_dom1"/>
</dbReference>
<keyword evidence="6" id="KW-0808">Transferase</keyword>
<dbReference type="HAMAP" id="MF_00564">
    <property type="entry name" value="RNase_PH"/>
    <property type="match status" value="1"/>
</dbReference>
<evidence type="ECO:0000259" key="8">
    <source>
        <dbReference type="Pfam" id="PF03725"/>
    </source>
</evidence>
<proteinExistence type="inferred from homology"/>
<dbReference type="GO" id="GO:0000049">
    <property type="term" value="F:tRNA binding"/>
    <property type="evidence" value="ECO:0007669"/>
    <property type="project" value="UniProtKB-UniRule"/>
</dbReference>
<dbReference type="InterPro" id="IPR015847">
    <property type="entry name" value="ExoRNase_PH_dom2"/>
</dbReference>
<name>A0A9C9K008_UNCW3</name>
<dbReference type="InterPro" id="IPR027408">
    <property type="entry name" value="PNPase/RNase_PH_dom_sf"/>
</dbReference>
<comment type="function">
    <text evidence="6">Phosphorolytic 3'-5' exoribonuclease that plays an important role in tRNA 3'-end maturation. Removes nucleotide residues following the 3'-CCA terminus of tRNAs; can also add nucleotides to the ends of RNA molecules by using nucleoside diphosphates as substrates, but this may not be physiologically important. Probably plays a role in initiation of 16S rRNA degradation (leading to ribosome degradation) during starvation.</text>
</comment>
<dbReference type="EC" id="2.7.7.56" evidence="6"/>
<dbReference type="GO" id="GO:0000175">
    <property type="term" value="F:3'-5'-RNA exonuclease activity"/>
    <property type="evidence" value="ECO:0007669"/>
    <property type="project" value="UniProtKB-UniRule"/>
</dbReference>
<comment type="caution">
    <text evidence="9">The sequence shown here is derived from an EMBL/GenBank/DDBJ whole genome shotgun (WGS) entry which is preliminary data.</text>
</comment>
<dbReference type="GO" id="GO:0031125">
    <property type="term" value="P:rRNA 3'-end processing"/>
    <property type="evidence" value="ECO:0007669"/>
    <property type="project" value="UniProtKB-ARBA"/>
</dbReference>
<evidence type="ECO:0000256" key="2">
    <source>
        <dbReference type="ARBA" id="ARBA00022552"/>
    </source>
</evidence>
<reference evidence="9" key="1">
    <citation type="journal article" date="2020" name="mSystems">
        <title>Genome- and Community-Level Interaction Insights into Carbon Utilization and Element Cycling Functions of Hydrothermarchaeota in Hydrothermal Sediment.</title>
        <authorList>
            <person name="Zhou Z."/>
            <person name="Liu Y."/>
            <person name="Xu W."/>
            <person name="Pan J."/>
            <person name="Luo Z.H."/>
            <person name="Li M."/>
        </authorList>
    </citation>
    <scope>NUCLEOTIDE SEQUENCE</scope>
    <source>
        <strain evidence="9">HyVt-388</strain>
    </source>
</reference>
<dbReference type="InterPro" id="IPR036345">
    <property type="entry name" value="ExoRNase_PH_dom2_sf"/>
</dbReference>
<dbReference type="FunFam" id="3.30.230.70:FF:000003">
    <property type="entry name" value="Ribonuclease PH"/>
    <property type="match status" value="1"/>
</dbReference>
<dbReference type="InterPro" id="IPR002381">
    <property type="entry name" value="RNase_PH_bac-type"/>
</dbReference>
<dbReference type="Pfam" id="PF03725">
    <property type="entry name" value="RNase_PH_C"/>
    <property type="match status" value="1"/>
</dbReference>
<keyword evidence="2 6" id="KW-0698">rRNA processing</keyword>
<evidence type="ECO:0000259" key="7">
    <source>
        <dbReference type="Pfam" id="PF01138"/>
    </source>
</evidence>
<protein>
    <recommendedName>
        <fullName evidence="6">Ribonuclease PH</fullName>
        <shortName evidence="6">RNase PH</shortName>
        <ecNumber evidence="6">2.7.7.56</ecNumber>
    </recommendedName>
    <alternativeName>
        <fullName evidence="6">tRNA nucleotidyltransferase</fullName>
    </alternativeName>
</protein>
<feature type="domain" description="Exoribonuclease phosphorolytic" evidence="8">
    <location>
        <begin position="157"/>
        <end position="224"/>
    </location>
</feature>
<dbReference type="InterPro" id="IPR020568">
    <property type="entry name" value="Ribosomal_Su5_D2-typ_SF"/>
</dbReference>
<dbReference type="GO" id="GO:0009022">
    <property type="term" value="F:tRNA nucleotidyltransferase activity"/>
    <property type="evidence" value="ECO:0007669"/>
    <property type="project" value="UniProtKB-UniRule"/>
</dbReference>
<keyword evidence="3 6" id="KW-0820">tRNA-binding</keyword>
<dbReference type="Gene3D" id="3.30.230.70">
    <property type="entry name" value="GHMP Kinase, N-terminal domain"/>
    <property type="match status" value="1"/>
</dbReference>
<dbReference type="GO" id="GO:0008033">
    <property type="term" value="P:tRNA processing"/>
    <property type="evidence" value="ECO:0007669"/>
    <property type="project" value="UniProtKB-UniRule"/>
</dbReference>
<comment type="similarity">
    <text evidence="1 6">Belongs to the RNase PH family.</text>
</comment>
<feature type="domain" description="Exoribonuclease phosphorolytic" evidence="7">
    <location>
        <begin position="10"/>
        <end position="139"/>
    </location>
</feature>
<gene>
    <name evidence="6 9" type="primary">rph</name>
    <name evidence="9" type="ORF">ENI34_05815</name>
</gene>
<keyword evidence="4 6" id="KW-0819">tRNA processing</keyword>
<dbReference type="NCBIfam" id="TIGR01966">
    <property type="entry name" value="RNasePH"/>
    <property type="match status" value="1"/>
</dbReference>
<dbReference type="AlphaFoldDB" id="A0A9C9K008"/>
<comment type="catalytic activity">
    <reaction evidence="6">
        <text>tRNA(n+1) + phosphate = tRNA(n) + a ribonucleoside 5'-diphosphate</text>
        <dbReference type="Rhea" id="RHEA:10628"/>
        <dbReference type="Rhea" id="RHEA-COMP:17343"/>
        <dbReference type="Rhea" id="RHEA-COMP:17344"/>
        <dbReference type="ChEBI" id="CHEBI:43474"/>
        <dbReference type="ChEBI" id="CHEBI:57930"/>
        <dbReference type="ChEBI" id="CHEBI:173114"/>
        <dbReference type="EC" id="2.7.7.56"/>
    </reaction>
</comment>
<evidence type="ECO:0000256" key="4">
    <source>
        <dbReference type="ARBA" id="ARBA00022694"/>
    </source>
</evidence>
<dbReference type="GO" id="GO:0016075">
    <property type="term" value="P:rRNA catabolic process"/>
    <property type="evidence" value="ECO:0007669"/>
    <property type="project" value="UniProtKB-UniRule"/>
</dbReference>
<keyword evidence="5" id="KW-0694">RNA-binding</keyword>
<feature type="binding site" evidence="6">
    <location>
        <begin position="124"/>
        <end position="126"/>
    </location>
    <ligand>
        <name>phosphate</name>
        <dbReference type="ChEBI" id="CHEBI:43474"/>
        <note>substrate</note>
    </ligand>
</feature>
<dbReference type="PANTHER" id="PTHR11953">
    <property type="entry name" value="EXOSOME COMPLEX COMPONENT"/>
    <property type="match status" value="1"/>
</dbReference>
<evidence type="ECO:0000313" key="9">
    <source>
        <dbReference type="EMBL" id="HEC78642.1"/>
    </source>
</evidence>
<evidence type="ECO:0000256" key="5">
    <source>
        <dbReference type="ARBA" id="ARBA00022884"/>
    </source>
</evidence>
<dbReference type="CDD" id="cd11362">
    <property type="entry name" value="RNase_PH_bact"/>
    <property type="match status" value="1"/>
</dbReference>
<organism evidence="9 10">
    <name type="scientific">candidate division WOR-3 bacterium</name>
    <dbReference type="NCBI Taxonomy" id="2052148"/>
    <lineage>
        <taxon>Bacteria</taxon>
        <taxon>Bacteria division WOR-3</taxon>
    </lineage>
</organism>
<dbReference type="InterPro" id="IPR018336">
    <property type="entry name" value="RNase_PH_CS"/>
</dbReference>
<dbReference type="PANTHER" id="PTHR11953:SF0">
    <property type="entry name" value="EXOSOME COMPLEX COMPONENT RRP41"/>
    <property type="match status" value="1"/>
</dbReference>
<feature type="binding site" evidence="6">
    <location>
        <position position="86"/>
    </location>
    <ligand>
        <name>phosphate</name>
        <dbReference type="ChEBI" id="CHEBI:43474"/>
        <note>substrate</note>
    </ligand>
</feature>
<evidence type="ECO:0000256" key="3">
    <source>
        <dbReference type="ARBA" id="ARBA00022555"/>
    </source>
</evidence>
<evidence type="ECO:0000256" key="1">
    <source>
        <dbReference type="ARBA" id="ARBA00006678"/>
    </source>
</evidence>
<dbReference type="SUPFAM" id="SSF55666">
    <property type="entry name" value="Ribonuclease PH domain 2-like"/>
    <property type="match status" value="1"/>
</dbReference>
<sequence>MRSDGRKPDELRNIKIELDYLEYPAGSCFISVGKTKVLCAVSVENRVPQFLVGQGMGWLTAEYALLPCSTTERTQREATLGRLTGRTQEIRRFIGRSLRPIIDLSAVGERTFIIDCDVIQADGGTRTAAVNGAFIALYTVIKKMMKNNEFRTFPILDFVGAVSVGMVNNEVMLDLCYEEDSRADIDMNLVMTGRGKIIEVQATAEKMPVSRAMLDRLLDAASKGIEEIITLEKKVIGRDGL</sequence>
<dbReference type="InterPro" id="IPR050080">
    <property type="entry name" value="RNase_PH"/>
</dbReference>
<dbReference type="Proteomes" id="UP000885826">
    <property type="component" value="Unassembled WGS sequence"/>
</dbReference>
<dbReference type="PROSITE" id="PS01277">
    <property type="entry name" value="RIBONUCLEASE_PH"/>
    <property type="match status" value="1"/>
</dbReference>
<keyword evidence="6" id="KW-0548">Nucleotidyltransferase</keyword>
<evidence type="ECO:0000256" key="6">
    <source>
        <dbReference type="HAMAP-Rule" id="MF_00564"/>
    </source>
</evidence>
<dbReference type="Pfam" id="PF01138">
    <property type="entry name" value="RNase_PH"/>
    <property type="match status" value="1"/>
</dbReference>
<dbReference type="SUPFAM" id="SSF54211">
    <property type="entry name" value="Ribosomal protein S5 domain 2-like"/>
    <property type="match status" value="1"/>
</dbReference>
<accession>A0A9C9K008</accession>
<comment type="subunit">
    <text evidence="6">Homohexameric ring arranged as a trimer of dimers.</text>
</comment>
<dbReference type="EMBL" id="DRIG01000062">
    <property type="protein sequence ID" value="HEC78642.1"/>
    <property type="molecule type" value="Genomic_DNA"/>
</dbReference>
<evidence type="ECO:0000313" key="10">
    <source>
        <dbReference type="Proteomes" id="UP000885826"/>
    </source>
</evidence>